<feature type="binding site" evidence="4">
    <location>
        <position position="91"/>
    </location>
    <ligand>
        <name>ATP</name>
        <dbReference type="ChEBI" id="CHEBI:30616"/>
    </ligand>
</feature>
<dbReference type="Gene3D" id="1.10.510.10">
    <property type="entry name" value="Transferase(Phosphotransferase) domain 1"/>
    <property type="match status" value="1"/>
</dbReference>
<dbReference type="PROSITE" id="PS00107">
    <property type="entry name" value="PROTEIN_KINASE_ATP"/>
    <property type="match status" value="1"/>
</dbReference>
<feature type="domain" description="Protein kinase" evidence="6">
    <location>
        <begin position="62"/>
        <end position="380"/>
    </location>
</feature>
<dbReference type="InterPro" id="IPR017441">
    <property type="entry name" value="Protein_kinase_ATP_BS"/>
</dbReference>
<keyword evidence="3 4" id="KW-0067">ATP-binding</keyword>
<evidence type="ECO:0000313" key="8">
    <source>
        <dbReference type="Proteomes" id="UP000717996"/>
    </source>
</evidence>
<evidence type="ECO:0000256" key="1">
    <source>
        <dbReference type="ARBA" id="ARBA00012513"/>
    </source>
</evidence>
<dbReference type="AlphaFoldDB" id="A0A9P6YJE7"/>
<dbReference type="InterPro" id="IPR000719">
    <property type="entry name" value="Prot_kinase_dom"/>
</dbReference>
<dbReference type="PROSITE" id="PS00108">
    <property type="entry name" value="PROTEIN_KINASE_ST"/>
    <property type="match status" value="1"/>
</dbReference>
<evidence type="ECO:0000256" key="3">
    <source>
        <dbReference type="ARBA" id="ARBA00022840"/>
    </source>
</evidence>
<comment type="caution">
    <text evidence="7">The sequence shown here is derived from an EMBL/GenBank/DDBJ whole genome shotgun (WGS) entry which is preliminary data.</text>
</comment>
<dbReference type="OrthoDB" id="5979581at2759"/>
<dbReference type="InterPro" id="IPR008271">
    <property type="entry name" value="Ser/Thr_kinase_AS"/>
</dbReference>
<dbReference type="InterPro" id="IPR011009">
    <property type="entry name" value="Kinase-like_dom_sf"/>
</dbReference>
<dbReference type="SUPFAM" id="SSF56112">
    <property type="entry name" value="Protein kinase-like (PK-like)"/>
    <property type="match status" value="1"/>
</dbReference>
<dbReference type="SMART" id="SM00220">
    <property type="entry name" value="S_TKc"/>
    <property type="match status" value="1"/>
</dbReference>
<name>A0A9P6YJE7_RHIOR</name>
<feature type="region of interest" description="Disordered" evidence="5">
    <location>
        <begin position="488"/>
        <end position="512"/>
    </location>
</feature>
<dbReference type="Pfam" id="PF00069">
    <property type="entry name" value="Pkinase"/>
    <property type="match status" value="1"/>
</dbReference>
<dbReference type="EMBL" id="JAANIT010000237">
    <property type="protein sequence ID" value="KAG1550070.1"/>
    <property type="molecule type" value="Genomic_DNA"/>
</dbReference>
<dbReference type="PROSITE" id="PS50011">
    <property type="entry name" value="PROTEIN_KINASE_DOM"/>
    <property type="match status" value="1"/>
</dbReference>
<dbReference type="Proteomes" id="UP000717996">
    <property type="component" value="Unassembled WGS sequence"/>
</dbReference>
<evidence type="ECO:0000256" key="5">
    <source>
        <dbReference type="SAM" id="MobiDB-lite"/>
    </source>
</evidence>
<dbReference type="GO" id="GO:0005524">
    <property type="term" value="F:ATP binding"/>
    <property type="evidence" value="ECO:0007669"/>
    <property type="project" value="UniProtKB-UniRule"/>
</dbReference>
<proteinExistence type="predicted"/>
<dbReference type="InterPro" id="IPR050235">
    <property type="entry name" value="CK1_Ser-Thr_kinase"/>
</dbReference>
<feature type="region of interest" description="Disordered" evidence="5">
    <location>
        <begin position="407"/>
        <end position="438"/>
    </location>
</feature>
<accession>A0A9P6YJE7</accession>
<sequence length="567" mass="65494">MSSSPYHIRQPLNQRKKSISHSLDSKSLAADTNPLSLECASLDSIRTDLSIGSKDVIIADQWIVLGRIGEGSFGEVFEAEDIDTGRKYAVKREPIKMRNRQIKHENIIYDVLAGGPGIPQCHWHGQHDEFDCIVMDLLGPNVNQLKEFLKKLPIEVVVDFGCQMVTIVEHIHKRGLVYRDIKPDNFLFSSQCFLPEPEMIESTDDHGMSMIKYRYPTCEEIFQKWNVSHPKLYLVDFGLTTWWKNPATEKPYPETKKDYRNRAGTARYASLHVHRGKPHARRDDIESIGYLLLDLVLGTLPWTGIQARNSRAGWDKMKQIKEDTFMDDLCAGLPQGLLKFIEYARKIKFAEEPNYELLRQLLQGSIQGGPYSDIIKSPFGGHTESKWMQENDKSVVTDKQRITNNLHRQQEQQQYRYSPQQQHRHRKPSYSHRGYNEDPGVFQMDDLAQAVNDIKPNTPAQKRFSNSYRRTSRDFGKTCETGYKFGTRSRKKQKQVGWNTHRHDNEPWAPTIDWTAPSEKVENNEKRVSWGENNPAAACDNKDQMNWGNDQIEEEGSWAATVNKPWE</sequence>
<dbReference type="PANTHER" id="PTHR11909">
    <property type="entry name" value="CASEIN KINASE-RELATED"/>
    <property type="match status" value="1"/>
</dbReference>
<feature type="compositionally biased region" description="Low complexity" evidence="5">
    <location>
        <begin position="411"/>
        <end position="421"/>
    </location>
</feature>
<evidence type="ECO:0000256" key="4">
    <source>
        <dbReference type="PROSITE-ProRule" id="PRU10141"/>
    </source>
</evidence>
<gene>
    <name evidence="7" type="ORF">G6F51_002674</name>
</gene>
<reference evidence="7" key="1">
    <citation type="journal article" date="2020" name="Microb. Genom.">
        <title>Genetic diversity of clinical and environmental Mucorales isolates obtained from an investigation of mucormycosis cases among solid organ transplant recipients.</title>
        <authorList>
            <person name="Nguyen M.H."/>
            <person name="Kaul D."/>
            <person name="Muto C."/>
            <person name="Cheng S.J."/>
            <person name="Richter R.A."/>
            <person name="Bruno V.M."/>
            <person name="Liu G."/>
            <person name="Beyhan S."/>
            <person name="Sundermann A.J."/>
            <person name="Mounaud S."/>
            <person name="Pasculle A.W."/>
            <person name="Nierman W.C."/>
            <person name="Driscoll E."/>
            <person name="Cumbie R."/>
            <person name="Clancy C.J."/>
            <person name="Dupont C.L."/>
        </authorList>
    </citation>
    <scope>NUCLEOTIDE SEQUENCE</scope>
    <source>
        <strain evidence="7">GL16</strain>
    </source>
</reference>
<dbReference type="GO" id="GO:0004674">
    <property type="term" value="F:protein serine/threonine kinase activity"/>
    <property type="evidence" value="ECO:0007669"/>
    <property type="project" value="UniProtKB-EC"/>
</dbReference>
<organism evidence="7 8">
    <name type="scientific">Rhizopus oryzae</name>
    <name type="common">Mucormycosis agent</name>
    <name type="synonym">Rhizopus arrhizus var. delemar</name>
    <dbReference type="NCBI Taxonomy" id="64495"/>
    <lineage>
        <taxon>Eukaryota</taxon>
        <taxon>Fungi</taxon>
        <taxon>Fungi incertae sedis</taxon>
        <taxon>Mucoromycota</taxon>
        <taxon>Mucoromycotina</taxon>
        <taxon>Mucoromycetes</taxon>
        <taxon>Mucorales</taxon>
        <taxon>Mucorineae</taxon>
        <taxon>Rhizopodaceae</taxon>
        <taxon>Rhizopus</taxon>
    </lineage>
</organism>
<protein>
    <recommendedName>
        <fullName evidence="1">non-specific serine/threonine protein kinase</fullName>
        <ecNumber evidence="1">2.7.11.1</ecNumber>
    </recommendedName>
</protein>
<evidence type="ECO:0000313" key="7">
    <source>
        <dbReference type="EMBL" id="KAG1550070.1"/>
    </source>
</evidence>
<keyword evidence="2 4" id="KW-0547">Nucleotide-binding</keyword>
<evidence type="ECO:0000256" key="2">
    <source>
        <dbReference type="ARBA" id="ARBA00022741"/>
    </source>
</evidence>
<evidence type="ECO:0000259" key="6">
    <source>
        <dbReference type="PROSITE" id="PS50011"/>
    </source>
</evidence>
<dbReference type="EC" id="2.7.11.1" evidence="1"/>